<dbReference type="AlphaFoldDB" id="E8U564"/>
<dbReference type="InterPro" id="IPR036388">
    <property type="entry name" value="WH-like_DNA-bd_sf"/>
</dbReference>
<dbReference type="InterPro" id="IPR035472">
    <property type="entry name" value="RpiR-like_SIS"/>
</dbReference>
<dbReference type="InterPro" id="IPR000281">
    <property type="entry name" value="HTH_RpiR"/>
</dbReference>
<dbReference type="Gene3D" id="1.10.10.10">
    <property type="entry name" value="Winged helix-like DNA-binding domain superfamily/Winged helix DNA-binding domain"/>
    <property type="match status" value="1"/>
</dbReference>
<evidence type="ECO:0000256" key="3">
    <source>
        <dbReference type="ARBA" id="ARBA00023163"/>
    </source>
</evidence>
<accession>E8U564</accession>
<gene>
    <name evidence="6" type="ordered locus">Deima_0544</name>
</gene>
<dbReference type="SUPFAM" id="SSF53697">
    <property type="entry name" value="SIS domain"/>
    <property type="match status" value="1"/>
</dbReference>
<evidence type="ECO:0000313" key="7">
    <source>
        <dbReference type="Proteomes" id="UP000008635"/>
    </source>
</evidence>
<proteinExistence type="predicted"/>
<dbReference type="Pfam" id="PF01380">
    <property type="entry name" value="SIS"/>
    <property type="match status" value="1"/>
</dbReference>
<dbReference type="CDD" id="cd05013">
    <property type="entry name" value="SIS_RpiR"/>
    <property type="match status" value="1"/>
</dbReference>
<dbReference type="OrthoDB" id="3684496at2"/>
<dbReference type="PROSITE" id="PS51464">
    <property type="entry name" value="SIS"/>
    <property type="match status" value="1"/>
</dbReference>
<dbReference type="PANTHER" id="PTHR30514">
    <property type="entry name" value="GLUCOKINASE"/>
    <property type="match status" value="1"/>
</dbReference>
<dbReference type="InterPro" id="IPR047640">
    <property type="entry name" value="RpiR-like"/>
</dbReference>
<evidence type="ECO:0000256" key="2">
    <source>
        <dbReference type="ARBA" id="ARBA00023125"/>
    </source>
</evidence>
<dbReference type="Gene3D" id="3.40.50.10490">
    <property type="entry name" value="Glucose-6-phosphate isomerase like protein, domain 1"/>
    <property type="match status" value="1"/>
</dbReference>
<dbReference type="Proteomes" id="UP000008635">
    <property type="component" value="Chromosome"/>
</dbReference>
<dbReference type="PANTHER" id="PTHR30514:SF1">
    <property type="entry name" value="HTH-TYPE TRANSCRIPTIONAL REGULATOR HEXR-RELATED"/>
    <property type="match status" value="1"/>
</dbReference>
<keyword evidence="3" id="KW-0804">Transcription</keyword>
<dbReference type="PROSITE" id="PS00356">
    <property type="entry name" value="HTH_LACI_1"/>
    <property type="match status" value="1"/>
</dbReference>
<dbReference type="EMBL" id="CP002454">
    <property type="protein sequence ID" value="ADV66203.1"/>
    <property type="molecule type" value="Genomic_DNA"/>
</dbReference>
<keyword evidence="7" id="KW-1185">Reference proteome</keyword>
<feature type="domain" description="HTH rpiR-type" evidence="4">
    <location>
        <begin position="10"/>
        <end position="86"/>
    </location>
</feature>
<keyword evidence="1" id="KW-0805">Transcription regulation</keyword>
<protein>
    <submittedName>
        <fullName evidence="6">Transcriptional regulator, RpiR family</fullName>
    </submittedName>
</protein>
<dbReference type="GO" id="GO:1901135">
    <property type="term" value="P:carbohydrate derivative metabolic process"/>
    <property type="evidence" value="ECO:0007669"/>
    <property type="project" value="InterPro"/>
</dbReference>
<dbReference type="KEGG" id="dmr:Deima_0544"/>
<dbReference type="GO" id="GO:0003677">
    <property type="term" value="F:DNA binding"/>
    <property type="evidence" value="ECO:0007669"/>
    <property type="project" value="UniProtKB-KW"/>
</dbReference>
<name>E8U564_DEIML</name>
<dbReference type="PROSITE" id="PS51071">
    <property type="entry name" value="HTH_RPIR"/>
    <property type="match status" value="1"/>
</dbReference>
<evidence type="ECO:0000313" key="6">
    <source>
        <dbReference type="EMBL" id="ADV66203.1"/>
    </source>
</evidence>
<dbReference type="InterPro" id="IPR009057">
    <property type="entry name" value="Homeodomain-like_sf"/>
</dbReference>
<reference evidence="6 7" key="1">
    <citation type="journal article" date="2011" name="Stand. Genomic Sci.">
        <title>Complete genome sequence of Deinococcus maricopensis type strain (LB-34).</title>
        <authorList>
            <person name="Pukall R."/>
            <person name="Zeytun A."/>
            <person name="Lucas S."/>
            <person name="Lapidus A."/>
            <person name="Hammon N."/>
            <person name="Deshpande S."/>
            <person name="Nolan M."/>
            <person name="Cheng J.F."/>
            <person name="Pitluck S."/>
            <person name="Liolios K."/>
            <person name="Pagani I."/>
            <person name="Mikhailova N."/>
            <person name="Ivanova N."/>
            <person name="Mavromatis K."/>
            <person name="Pati A."/>
            <person name="Tapia R."/>
            <person name="Han C."/>
            <person name="Goodwin L."/>
            <person name="Chen A."/>
            <person name="Palaniappan K."/>
            <person name="Land M."/>
            <person name="Hauser L."/>
            <person name="Chang Y.J."/>
            <person name="Jeffries C.D."/>
            <person name="Brambilla E.M."/>
            <person name="Rohde M."/>
            <person name="Goker M."/>
            <person name="Detter J.C."/>
            <person name="Woyke T."/>
            <person name="Bristow J."/>
            <person name="Eisen J.A."/>
            <person name="Markowitz V."/>
            <person name="Hugenholtz P."/>
            <person name="Kyrpides N.C."/>
            <person name="Klenk H.P."/>
        </authorList>
    </citation>
    <scope>NUCLEOTIDE SEQUENCE [LARGE SCALE GENOMIC DNA]</scope>
    <source>
        <strain evidence="7">DSM 21211 / LMG 22137 / NRRL B-23946 / LB-34</strain>
    </source>
</reference>
<dbReference type="SUPFAM" id="SSF46689">
    <property type="entry name" value="Homeodomain-like"/>
    <property type="match status" value="1"/>
</dbReference>
<dbReference type="HOGENOM" id="CLU_055769_0_3_0"/>
<evidence type="ECO:0000259" key="4">
    <source>
        <dbReference type="PROSITE" id="PS51071"/>
    </source>
</evidence>
<feature type="domain" description="SIS" evidence="5">
    <location>
        <begin position="125"/>
        <end position="265"/>
    </location>
</feature>
<keyword evidence="2" id="KW-0238">DNA-binding</keyword>
<dbReference type="Pfam" id="PF01418">
    <property type="entry name" value="HTH_6"/>
    <property type="match status" value="1"/>
</dbReference>
<dbReference type="RefSeq" id="WP_013555708.1">
    <property type="nucleotide sequence ID" value="NC_014958.1"/>
</dbReference>
<dbReference type="GO" id="GO:0003700">
    <property type="term" value="F:DNA-binding transcription factor activity"/>
    <property type="evidence" value="ECO:0007669"/>
    <property type="project" value="InterPro"/>
</dbReference>
<dbReference type="InterPro" id="IPR046348">
    <property type="entry name" value="SIS_dom_sf"/>
</dbReference>
<reference evidence="7" key="2">
    <citation type="submission" date="2011-01" db="EMBL/GenBank/DDBJ databases">
        <title>The complete genome of Deinococcus maricopensis DSM 21211.</title>
        <authorList>
            <consortium name="US DOE Joint Genome Institute (JGI-PGF)"/>
            <person name="Lucas S."/>
            <person name="Copeland A."/>
            <person name="Lapidus A."/>
            <person name="Goodwin L."/>
            <person name="Pitluck S."/>
            <person name="Kyrpides N."/>
            <person name="Mavromatis K."/>
            <person name="Pagani I."/>
            <person name="Ivanova N."/>
            <person name="Ovchinnikova G."/>
            <person name="Zeytun A."/>
            <person name="Detter J.C."/>
            <person name="Han C."/>
            <person name="Land M."/>
            <person name="Hauser L."/>
            <person name="Markowitz V."/>
            <person name="Cheng J.-F."/>
            <person name="Hugenholtz P."/>
            <person name="Woyke T."/>
            <person name="Wu D."/>
            <person name="Pukall R."/>
            <person name="Gehrich-Schroeter G."/>
            <person name="Brambilla E."/>
            <person name="Klenk H.-P."/>
            <person name="Eisen J.A."/>
        </authorList>
    </citation>
    <scope>NUCLEOTIDE SEQUENCE [LARGE SCALE GENOMIC DNA]</scope>
    <source>
        <strain evidence="7">DSM 21211 / LMG 22137 / NRRL B-23946 / LB-34</strain>
    </source>
</reference>
<dbReference type="STRING" id="709986.Deima_0544"/>
<evidence type="ECO:0000259" key="5">
    <source>
        <dbReference type="PROSITE" id="PS51464"/>
    </source>
</evidence>
<dbReference type="GO" id="GO:0097367">
    <property type="term" value="F:carbohydrate derivative binding"/>
    <property type="evidence" value="ECO:0007669"/>
    <property type="project" value="InterPro"/>
</dbReference>
<sequence length="282" mass="29967">MPTTHPATPASAVANIRAQQDFLPATLQRVAAHILEKPERVIYQTITELAQDAGVGESTITRLCRRLGYPGFHAFKIALTTDLAQIDTPTPPSADADVVTRAAHQAVSALEETRRVIDLSTLERVARAIVNAPRIDVVGQGNSGLAAQFFATKLMRLGITTVAYTDPHLATVAAATQTPQGVVLGLTRSGSTIDTVQTLTVAYERGAHTVAVTNRASSPITRVARDVLFTAAPESPLAGGAISSFTSQVLLLEALYLAVYALIPDADDAMRRTAQSVVEKKY</sequence>
<dbReference type="eggNOG" id="COG1737">
    <property type="taxonomic scope" value="Bacteria"/>
</dbReference>
<dbReference type="InterPro" id="IPR001347">
    <property type="entry name" value="SIS_dom"/>
</dbReference>
<organism evidence="6 7">
    <name type="scientific">Deinococcus maricopensis (strain DSM 21211 / LMG 22137 / NRRL B-23946 / LB-34)</name>
    <dbReference type="NCBI Taxonomy" id="709986"/>
    <lineage>
        <taxon>Bacteria</taxon>
        <taxon>Thermotogati</taxon>
        <taxon>Deinococcota</taxon>
        <taxon>Deinococci</taxon>
        <taxon>Deinococcales</taxon>
        <taxon>Deinococcaceae</taxon>
        <taxon>Deinococcus</taxon>
    </lineage>
</organism>
<evidence type="ECO:0000256" key="1">
    <source>
        <dbReference type="ARBA" id="ARBA00023015"/>
    </source>
</evidence>